<accession>A0A540KKS1</accession>
<feature type="repeat" description="PPR" evidence="2">
    <location>
        <begin position="124"/>
        <end position="158"/>
    </location>
</feature>
<organism evidence="3 4">
    <name type="scientific">Malus baccata</name>
    <name type="common">Siberian crab apple</name>
    <name type="synonym">Pyrus baccata</name>
    <dbReference type="NCBI Taxonomy" id="106549"/>
    <lineage>
        <taxon>Eukaryota</taxon>
        <taxon>Viridiplantae</taxon>
        <taxon>Streptophyta</taxon>
        <taxon>Embryophyta</taxon>
        <taxon>Tracheophyta</taxon>
        <taxon>Spermatophyta</taxon>
        <taxon>Magnoliopsida</taxon>
        <taxon>eudicotyledons</taxon>
        <taxon>Gunneridae</taxon>
        <taxon>Pentapetalae</taxon>
        <taxon>rosids</taxon>
        <taxon>fabids</taxon>
        <taxon>Rosales</taxon>
        <taxon>Rosaceae</taxon>
        <taxon>Amygdaloideae</taxon>
        <taxon>Maleae</taxon>
        <taxon>Malus</taxon>
    </lineage>
</organism>
<dbReference type="AlphaFoldDB" id="A0A540KKS1"/>
<dbReference type="PANTHER" id="PTHR24015:SF2027">
    <property type="entry name" value="PENTACOTRIPEPTIDE-REPEAT REGION OF PRORP DOMAIN-CONTAINING PROTEIN"/>
    <property type="match status" value="1"/>
</dbReference>
<evidence type="ECO:0000256" key="1">
    <source>
        <dbReference type="ARBA" id="ARBA00022737"/>
    </source>
</evidence>
<feature type="repeat" description="PPR" evidence="2">
    <location>
        <begin position="23"/>
        <end position="57"/>
    </location>
</feature>
<dbReference type="InterPro" id="IPR011990">
    <property type="entry name" value="TPR-like_helical_dom_sf"/>
</dbReference>
<reference evidence="3 4" key="1">
    <citation type="journal article" date="2019" name="G3 (Bethesda)">
        <title>Sequencing of a Wild Apple (Malus baccata) Genome Unravels the Differences Between Cultivated and Wild Apple Species Regarding Disease Resistance and Cold Tolerance.</title>
        <authorList>
            <person name="Chen X."/>
        </authorList>
    </citation>
    <scope>NUCLEOTIDE SEQUENCE [LARGE SCALE GENOMIC DNA]</scope>
    <source>
        <strain evidence="4">cv. Shandingzi</strain>
        <tissue evidence="3">Leaves</tissue>
    </source>
</reference>
<evidence type="ECO:0000313" key="4">
    <source>
        <dbReference type="Proteomes" id="UP000315295"/>
    </source>
</evidence>
<sequence>MNKLNSSFLNHLKPPLQSAATATTKTFNAVINRLSSQGSHHEVLATYSSMLKTNTPPDTYTFPNLLKACTSLNLSLYGLSFHQCIVVNGFSLDAYIASSLINFYAKFGHAQNARKVFDVMPHRNFVPWTSIIGCYSRAGNVGIAFEMFSEIRREEVQPSSVTLVSLISGVSELAYLQCLHGCAVLYGFESDITLVNSMLNAYGKCGRVEDARYLFEYMNARDIVSWNSLISSYFQAGNIGEVFRLLYTMRVEEMEPDEQTYASAVSVAATQSNLKFGKSMHGQILRTGYELDSHVETTLMMLESRTAPSSATIASALAACAQLGSVDMGTSVHGYVLRQGMRLDIPALNSLVTIRGGRVEEAYDFYKRGFPEPAVDVLGILLDACQTKGNEELGNIIAGEILMLRPGDAGNHVQLAHSYTSINRWDGVGEA</sequence>
<gene>
    <name evidence="3" type="ORF">C1H46_039687</name>
</gene>
<dbReference type="FunFam" id="1.25.40.10:FF:000682">
    <property type="entry name" value="Pentatricopeptide repeat-containing protein At3g16610"/>
    <property type="match status" value="1"/>
</dbReference>
<dbReference type="Pfam" id="PF13041">
    <property type="entry name" value="PPR_2"/>
    <property type="match status" value="3"/>
</dbReference>
<protein>
    <recommendedName>
        <fullName evidence="5">Pentacotripeptide-repeat region of PRORP domain-containing protein</fullName>
    </recommendedName>
</protein>
<dbReference type="InterPro" id="IPR046960">
    <property type="entry name" value="PPR_At4g14850-like_plant"/>
</dbReference>
<feature type="repeat" description="PPR" evidence="2">
    <location>
        <begin position="191"/>
        <end position="221"/>
    </location>
</feature>
<dbReference type="EMBL" id="VIEB01001152">
    <property type="protein sequence ID" value="TQD74797.1"/>
    <property type="molecule type" value="Genomic_DNA"/>
</dbReference>
<dbReference type="Gene3D" id="1.25.40.10">
    <property type="entry name" value="Tetratricopeptide repeat domain"/>
    <property type="match status" value="4"/>
</dbReference>
<dbReference type="FunFam" id="1.25.40.10:FF:000381">
    <property type="entry name" value="Pentatricopeptide repeat-containing protein"/>
    <property type="match status" value="1"/>
</dbReference>
<keyword evidence="1" id="KW-0677">Repeat</keyword>
<dbReference type="GO" id="GO:0003723">
    <property type="term" value="F:RNA binding"/>
    <property type="evidence" value="ECO:0007669"/>
    <property type="project" value="InterPro"/>
</dbReference>
<comment type="caution">
    <text evidence="3">The sequence shown here is derived from an EMBL/GenBank/DDBJ whole genome shotgun (WGS) entry which is preliminary data.</text>
</comment>
<dbReference type="Pfam" id="PF01535">
    <property type="entry name" value="PPR"/>
    <property type="match status" value="1"/>
</dbReference>
<keyword evidence="4" id="KW-1185">Reference proteome</keyword>
<dbReference type="GO" id="GO:0009451">
    <property type="term" value="P:RNA modification"/>
    <property type="evidence" value="ECO:0007669"/>
    <property type="project" value="InterPro"/>
</dbReference>
<dbReference type="InterPro" id="IPR002885">
    <property type="entry name" value="PPR_rpt"/>
</dbReference>
<dbReference type="PANTHER" id="PTHR24015">
    <property type="entry name" value="OS07G0578800 PROTEIN-RELATED"/>
    <property type="match status" value="1"/>
</dbReference>
<dbReference type="PROSITE" id="PS51375">
    <property type="entry name" value="PPR"/>
    <property type="match status" value="4"/>
</dbReference>
<name>A0A540KKS1_MALBA</name>
<proteinExistence type="predicted"/>
<evidence type="ECO:0000256" key="2">
    <source>
        <dbReference type="PROSITE-ProRule" id="PRU00708"/>
    </source>
</evidence>
<dbReference type="NCBIfam" id="TIGR00756">
    <property type="entry name" value="PPR"/>
    <property type="match status" value="4"/>
</dbReference>
<evidence type="ECO:0000313" key="3">
    <source>
        <dbReference type="EMBL" id="TQD74797.1"/>
    </source>
</evidence>
<evidence type="ECO:0008006" key="5">
    <source>
        <dbReference type="Google" id="ProtNLM"/>
    </source>
</evidence>
<dbReference type="Proteomes" id="UP000315295">
    <property type="component" value="Unassembled WGS sequence"/>
</dbReference>
<feature type="repeat" description="PPR" evidence="2">
    <location>
        <begin position="222"/>
        <end position="256"/>
    </location>
</feature>